<sequence length="184" mass="21895">MAKAQAVQRKIRMLTKSNERLEKKIAEWKKKLAGLTKHCIKVHQEAYANATNELSECKKNSERIVSRYNEMKKKNEDVASDELILLNEKVKKWENLTVDCAANYQNWLRSYKECMEDRNKSISLGENCPKDSEISAKEQETWKSKLDKVREEKDRCENEYDEAKKTRDKYKEVRQETRDKSRRL</sequence>
<feature type="region of interest" description="Disordered" evidence="2">
    <location>
        <begin position="157"/>
        <end position="184"/>
    </location>
</feature>
<feature type="coiled-coil region" evidence="1">
    <location>
        <begin position="4"/>
        <end position="60"/>
    </location>
</feature>
<name>A0A183DET8_9BILA</name>
<evidence type="ECO:0000256" key="1">
    <source>
        <dbReference type="SAM" id="Coils"/>
    </source>
</evidence>
<protein>
    <submittedName>
        <fullName evidence="5">DUF1311 domain-containing protein</fullName>
    </submittedName>
</protein>
<evidence type="ECO:0000256" key="2">
    <source>
        <dbReference type="SAM" id="MobiDB-lite"/>
    </source>
</evidence>
<evidence type="ECO:0000313" key="5">
    <source>
        <dbReference type="WBParaSite" id="GPUH_0000723801-mRNA-1"/>
    </source>
</evidence>
<accession>A0A183DET8</accession>
<reference evidence="5" key="1">
    <citation type="submission" date="2016-06" db="UniProtKB">
        <authorList>
            <consortium name="WormBaseParasite"/>
        </authorList>
    </citation>
    <scope>IDENTIFICATION</scope>
</reference>
<dbReference type="Proteomes" id="UP000271098">
    <property type="component" value="Unassembled WGS sequence"/>
</dbReference>
<dbReference type="EMBL" id="UYRT01018386">
    <property type="protein sequence ID" value="VDK57664.1"/>
    <property type="molecule type" value="Genomic_DNA"/>
</dbReference>
<evidence type="ECO:0000313" key="4">
    <source>
        <dbReference type="Proteomes" id="UP000271098"/>
    </source>
</evidence>
<keyword evidence="4" id="KW-1185">Reference proteome</keyword>
<keyword evidence="1" id="KW-0175">Coiled coil</keyword>
<organism evidence="5">
    <name type="scientific">Gongylonema pulchrum</name>
    <dbReference type="NCBI Taxonomy" id="637853"/>
    <lineage>
        <taxon>Eukaryota</taxon>
        <taxon>Metazoa</taxon>
        <taxon>Ecdysozoa</taxon>
        <taxon>Nematoda</taxon>
        <taxon>Chromadorea</taxon>
        <taxon>Rhabditida</taxon>
        <taxon>Spirurina</taxon>
        <taxon>Spiruromorpha</taxon>
        <taxon>Spiruroidea</taxon>
        <taxon>Gongylonematidae</taxon>
        <taxon>Gongylonema</taxon>
    </lineage>
</organism>
<proteinExistence type="predicted"/>
<evidence type="ECO:0000313" key="3">
    <source>
        <dbReference type="EMBL" id="VDK57664.1"/>
    </source>
</evidence>
<reference evidence="3 4" key="2">
    <citation type="submission" date="2018-11" db="EMBL/GenBank/DDBJ databases">
        <authorList>
            <consortium name="Pathogen Informatics"/>
        </authorList>
    </citation>
    <scope>NUCLEOTIDE SEQUENCE [LARGE SCALE GENOMIC DNA]</scope>
</reference>
<gene>
    <name evidence="3" type="ORF">GPUH_LOCUS7230</name>
</gene>
<dbReference type="AlphaFoldDB" id="A0A183DET8"/>
<dbReference type="WBParaSite" id="GPUH_0000723801-mRNA-1">
    <property type="protein sequence ID" value="GPUH_0000723801-mRNA-1"/>
    <property type="gene ID" value="GPUH_0000723801"/>
</dbReference>